<keyword evidence="3 10" id="KW-0813">Transport</keyword>
<keyword evidence="13" id="KW-1185">Reference proteome</keyword>
<feature type="transmembrane region" description="Helical" evidence="10">
    <location>
        <begin position="266"/>
        <end position="286"/>
    </location>
</feature>
<keyword evidence="10" id="KW-0926">Vacuole</keyword>
<keyword evidence="7 10" id="KW-1133">Transmembrane helix</keyword>
<proteinExistence type="inferred from homology"/>
<sequence>MVPVAIAVRFADAPAVAQFVCACLAIIPLAALLGFATEELAKRFGNALSALLNISFGNAAELIIFIIGVVRGELGVVQAAIIGSVLSNLLLILGMAFFLGGLRFTEQYYNNTVTQTTGTLLLLAVVSLAIPAGFHASFRDSQLADDRVLQLSYSTSIILLLVYGAYLFFQLKTHASLYRDVATGPEQTPRIPLVASIILLAVSTALIALIAEFMVASINGLVATTPISEQFVGLILIPVVGNSAEHFTSVMLALKGRIDISLGIALGYLQIVLLVGPLAVIVGWIIGQPLTLFFSLFETLSLLLSVMIVTYMVIDGRSNWLEGVLLMAAYVLFAIAAALYPSASGEA</sequence>
<feature type="transmembrane region" description="Helical" evidence="10">
    <location>
        <begin position="120"/>
        <end position="138"/>
    </location>
</feature>
<organism evidence="12 13">
    <name type="scientific">Protomyces lactucae-debilis</name>
    <dbReference type="NCBI Taxonomy" id="2754530"/>
    <lineage>
        <taxon>Eukaryota</taxon>
        <taxon>Fungi</taxon>
        <taxon>Dikarya</taxon>
        <taxon>Ascomycota</taxon>
        <taxon>Taphrinomycotina</taxon>
        <taxon>Taphrinomycetes</taxon>
        <taxon>Taphrinales</taxon>
        <taxon>Protomycetaceae</taxon>
        <taxon>Protomyces</taxon>
    </lineage>
</organism>
<feature type="domain" description="Sodium/calcium exchanger membrane region" evidence="11">
    <location>
        <begin position="16"/>
        <end position="171"/>
    </location>
</feature>
<comment type="subcellular location">
    <subcellularLocation>
        <location evidence="1">Endomembrane system</location>
        <topology evidence="1">Multi-pass membrane protein</topology>
    </subcellularLocation>
    <subcellularLocation>
        <location evidence="10">Vacuole membrane</location>
    </subcellularLocation>
</comment>
<dbReference type="InterPro" id="IPR004798">
    <property type="entry name" value="CAX-like"/>
</dbReference>
<feature type="transmembrane region" description="Helical" evidence="10">
    <location>
        <begin position="15"/>
        <end position="36"/>
    </location>
</feature>
<evidence type="ECO:0000256" key="4">
    <source>
        <dbReference type="ARBA" id="ARBA00022568"/>
    </source>
</evidence>
<dbReference type="AlphaFoldDB" id="A0A1Y2FFR0"/>
<feature type="transmembrane region" description="Helical" evidence="10">
    <location>
        <begin position="150"/>
        <end position="169"/>
    </location>
</feature>
<evidence type="ECO:0000256" key="2">
    <source>
        <dbReference type="ARBA" id="ARBA00008170"/>
    </source>
</evidence>
<dbReference type="STRING" id="56484.A0A1Y2FFR0"/>
<keyword evidence="5 10" id="KW-0812">Transmembrane</keyword>
<dbReference type="GO" id="GO:0015369">
    <property type="term" value="F:calcium:proton antiporter activity"/>
    <property type="evidence" value="ECO:0007669"/>
    <property type="project" value="UniProtKB-UniRule"/>
</dbReference>
<evidence type="ECO:0000256" key="7">
    <source>
        <dbReference type="ARBA" id="ARBA00022989"/>
    </source>
</evidence>
<dbReference type="InterPro" id="IPR004837">
    <property type="entry name" value="NaCa_Exmemb"/>
</dbReference>
<evidence type="ECO:0000256" key="10">
    <source>
        <dbReference type="RuleBase" id="RU365028"/>
    </source>
</evidence>
<dbReference type="PANTHER" id="PTHR31503">
    <property type="entry name" value="VACUOLAR CALCIUM ION TRANSPORTER"/>
    <property type="match status" value="1"/>
</dbReference>
<keyword evidence="6 10" id="KW-0106">Calcium</keyword>
<feature type="transmembrane region" description="Helical" evidence="10">
    <location>
        <begin position="48"/>
        <end position="70"/>
    </location>
</feature>
<keyword evidence="8 10" id="KW-0406">Ion transport</keyword>
<dbReference type="EMBL" id="MCFI01000009">
    <property type="protein sequence ID" value="ORY82447.1"/>
    <property type="molecule type" value="Genomic_DNA"/>
</dbReference>
<dbReference type="OrthoDB" id="1699231at2759"/>
<feature type="transmembrane region" description="Helical" evidence="10">
    <location>
        <begin position="231"/>
        <end position="254"/>
    </location>
</feature>
<evidence type="ECO:0000313" key="13">
    <source>
        <dbReference type="Proteomes" id="UP000193685"/>
    </source>
</evidence>
<dbReference type="GeneID" id="63784365"/>
<dbReference type="InterPro" id="IPR044880">
    <property type="entry name" value="NCX_ion-bd_dom_sf"/>
</dbReference>
<evidence type="ECO:0000256" key="1">
    <source>
        <dbReference type="ARBA" id="ARBA00004127"/>
    </source>
</evidence>
<dbReference type="RefSeq" id="XP_040725318.1">
    <property type="nucleotide sequence ID" value="XM_040867766.1"/>
</dbReference>
<dbReference type="Proteomes" id="UP000193685">
    <property type="component" value="Unassembled WGS sequence"/>
</dbReference>
<dbReference type="GO" id="GO:0000329">
    <property type="term" value="C:fungal-type vacuole membrane"/>
    <property type="evidence" value="ECO:0007669"/>
    <property type="project" value="TreeGrafter"/>
</dbReference>
<accession>A0A1Y2FFR0</accession>
<feature type="domain" description="Sodium/calcium exchanger membrane region" evidence="11">
    <location>
        <begin position="196"/>
        <end position="336"/>
    </location>
</feature>
<protein>
    <recommendedName>
        <fullName evidence="10">Vacuolar calcium ion transporter</fullName>
    </recommendedName>
</protein>
<keyword evidence="10" id="KW-0050">Antiport</keyword>
<evidence type="ECO:0000256" key="6">
    <source>
        <dbReference type="ARBA" id="ARBA00022837"/>
    </source>
</evidence>
<evidence type="ECO:0000256" key="3">
    <source>
        <dbReference type="ARBA" id="ARBA00022448"/>
    </source>
</evidence>
<dbReference type="NCBIfam" id="TIGR00378">
    <property type="entry name" value="cax"/>
    <property type="match status" value="1"/>
</dbReference>
<comment type="similarity">
    <text evidence="2 10">Belongs to the Ca(2+):cation antiporter (CaCA) (TC 2.A.19) family.</text>
</comment>
<dbReference type="Gene3D" id="1.20.1420.30">
    <property type="entry name" value="NCX, central ion-binding region"/>
    <property type="match status" value="1"/>
</dbReference>
<feature type="transmembrane region" description="Helical" evidence="10">
    <location>
        <begin position="190"/>
        <end position="211"/>
    </location>
</feature>
<dbReference type="Pfam" id="PF01699">
    <property type="entry name" value="Na_Ca_ex"/>
    <property type="match status" value="2"/>
</dbReference>
<dbReference type="OMA" id="AFFYPRS"/>
<comment type="function">
    <text evidence="10">Has a role in promoting intracellular calcium ion sequestration via the exchange of calcium ions for hydrogen ions across the vacuolar membrane. Involved also in manganese ion homeostasis via its uptake into the vacuole.</text>
</comment>
<evidence type="ECO:0000259" key="11">
    <source>
        <dbReference type="Pfam" id="PF01699"/>
    </source>
</evidence>
<feature type="transmembrane region" description="Helical" evidence="10">
    <location>
        <begin position="292"/>
        <end position="313"/>
    </location>
</feature>
<evidence type="ECO:0000256" key="8">
    <source>
        <dbReference type="ARBA" id="ARBA00023065"/>
    </source>
</evidence>
<evidence type="ECO:0000256" key="9">
    <source>
        <dbReference type="ARBA" id="ARBA00023136"/>
    </source>
</evidence>
<name>A0A1Y2FFR0_PROLT</name>
<dbReference type="GO" id="GO:0006874">
    <property type="term" value="P:intracellular calcium ion homeostasis"/>
    <property type="evidence" value="ECO:0007669"/>
    <property type="project" value="TreeGrafter"/>
</dbReference>
<dbReference type="GO" id="GO:0012505">
    <property type="term" value="C:endomembrane system"/>
    <property type="evidence" value="ECO:0007669"/>
    <property type="project" value="UniProtKB-SubCell"/>
</dbReference>
<evidence type="ECO:0000256" key="5">
    <source>
        <dbReference type="ARBA" id="ARBA00022692"/>
    </source>
</evidence>
<feature type="transmembrane region" description="Helical" evidence="10">
    <location>
        <begin position="76"/>
        <end position="99"/>
    </location>
</feature>
<dbReference type="PANTHER" id="PTHR31503:SF18">
    <property type="entry name" value="CA(2+)_H(+) EXCHANGER, PUTATIVE (EUROFUNG)-RELATED"/>
    <property type="match status" value="1"/>
</dbReference>
<reference evidence="12 13" key="1">
    <citation type="submission" date="2016-07" db="EMBL/GenBank/DDBJ databases">
        <title>Pervasive Adenine N6-methylation of Active Genes in Fungi.</title>
        <authorList>
            <consortium name="DOE Joint Genome Institute"/>
            <person name="Mondo S.J."/>
            <person name="Dannebaum R.O."/>
            <person name="Kuo R.C."/>
            <person name="Labutti K."/>
            <person name="Haridas S."/>
            <person name="Kuo A."/>
            <person name="Salamov A."/>
            <person name="Ahrendt S.R."/>
            <person name="Lipzen A."/>
            <person name="Sullivan W."/>
            <person name="Andreopoulos W.B."/>
            <person name="Clum A."/>
            <person name="Lindquist E."/>
            <person name="Daum C."/>
            <person name="Ramamoorthy G.K."/>
            <person name="Gryganskyi A."/>
            <person name="Culley D."/>
            <person name="Magnuson J.K."/>
            <person name="James T.Y."/>
            <person name="O'Malley M.A."/>
            <person name="Stajich J.E."/>
            <person name="Spatafora J.W."/>
            <person name="Visel A."/>
            <person name="Grigoriev I.V."/>
        </authorList>
    </citation>
    <scope>NUCLEOTIDE SEQUENCE [LARGE SCALE GENOMIC DNA]</scope>
    <source>
        <strain evidence="12 13">12-1054</strain>
    </source>
</reference>
<comment type="caution">
    <text evidence="12">The sequence shown here is derived from an EMBL/GenBank/DDBJ whole genome shotgun (WGS) entry which is preliminary data.</text>
</comment>
<feature type="transmembrane region" description="Helical" evidence="10">
    <location>
        <begin position="320"/>
        <end position="340"/>
    </location>
</feature>
<gene>
    <name evidence="12" type="ORF">BCR37DRAFT_347415</name>
</gene>
<keyword evidence="9 10" id="KW-0472">Membrane</keyword>
<dbReference type="InterPro" id="IPR004713">
    <property type="entry name" value="CaH_exchang"/>
</dbReference>
<keyword evidence="4 10" id="KW-0109">Calcium transport</keyword>
<evidence type="ECO:0000313" key="12">
    <source>
        <dbReference type="EMBL" id="ORY82447.1"/>
    </source>
</evidence>
<comment type="caution">
    <text evidence="10">Lacks conserved residue(s) required for the propagation of feature annotation.</text>
</comment>